<accession>A0A3E2ECU8</accession>
<dbReference type="Proteomes" id="UP001275057">
    <property type="component" value="Unassembled WGS sequence"/>
</dbReference>
<organism evidence="14 23">
    <name type="scientific">Serratia marcescens</name>
    <dbReference type="NCBI Taxonomy" id="615"/>
    <lineage>
        <taxon>Bacteria</taxon>
        <taxon>Pseudomonadati</taxon>
        <taxon>Pseudomonadota</taxon>
        <taxon>Gammaproteobacteria</taxon>
        <taxon>Enterobacterales</taxon>
        <taxon>Yersiniaceae</taxon>
        <taxon>Serratia</taxon>
    </lineage>
</organism>
<reference evidence="8" key="3">
    <citation type="journal article" date="2017" name="PLoS ONE">
        <title>Genomic and phenotypic characterisation of fluoroquinolone resistance mechanisms in Enterobacteriaceae in Durban, South Africa.</title>
        <authorList>
            <person name="Osei Sekyere J."/>
            <person name="Amoako D.G."/>
        </authorList>
    </citation>
    <scope>NUCLEOTIDE SEQUENCE</scope>
    <source>
        <strain evidence="8">945174350</strain>
    </source>
</reference>
<evidence type="ECO:0000313" key="15">
    <source>
        <dbReference type="Proteomes" id="UP000030378"/>
    </source>
</evidence>
<evidence type="ECO:0000313" key="7">
    <source>
        <dbReference type="EMBL" id="MVF05485.1"/>
    </source>
</evidence>
<evidence type="ECO:0000313" key="20">
    <source>
        <dbReference type="Proteomes" id="UP000247823"/>
    </source>
</evidence>
<dbReference type="STRING" id="273526.SMDB11_3712"/>
<reference evidence="13 22" key="12">
    <citation type="submission" date="2019-07" db="EMBL/GenBank/DDBJ databases">
        <title>Investigation of anaerobic lignin degradation for improved lignocellulosic biofuels.</title>
        <authorList>
            <person name="Deangelis K.PhD."/>
        </authorList>
    </citation>
    <scope>NUCLEOTIDE SEQUENCE [LARGE SCALE GENOMIC DNA]</scope>
    <source>
        <strain evidence="13 22">106R</strain>
    </source>
</reference>
<dbReference type="Proteomes" id="UP000254765">
    <property type="component" value="Unassembled WGS sequence"/>
</dbReference>
<dbReference type="EMBL" id="JAXABG010000020">
    <property type="protein sequence ID" value="MDX7085191.1"/>
    <property type="molecule type" value="Genomic_DNA"/>
</dbReference>
<dbReference type="EMBL" id="WNKC01000004">
    <property type="protein sequence ID" value="MVF05485.1"/>
    <property type="molecule type" value="Genomic_DNA"/>
</dbReference>
<evidence type="ECO:0000313" key="9">
    <source>
        <dbReference type="EMBL" id="PNO64805.1"/>
    </source>
</evidence>
<dbReference type="Proteomes" id="UP000443014">
    <property type="component" value="Unassembled WGS sequence"/>
</dbReference>
<reference evidence="4 16" key="1">
    <citation type="submission" date="2015-06" db="EMBL/GenBank/DDBJ databases">
        <title>Draft Genome of Serratia marcescens Strain AH0650_Sm1.</title>
        <authorList>
            <person name="Wan Y."/>
            <person name="Gorrie C."/>
            <person name="Holt K."/>
        </authorList>
    </citation>
    <scope>NUCLEOTIDE SEQUENCE [LARGE SCALE GENOMIC DNA]</scope>
    <source>
        <strain evidence="4 16">AH0650_Sm1</strain>
    </source>
</reference>
<dbReference type="EMBL" id="PQGI02000001">
    <property type="protein sequence ID" value="MEX3185037.1"/>
    <property type="molecule type" value="Genomic_DNA"/>
</dbReference>
<evidence type="ECO:0000313" key="3">
    <source>
        <dbReference type="EMBL" id="AWL69293.1"/>
    </source>
</evidence>
<accession>A0A086FIT7</accession>
<dbReference type="Proteomes" id="UP000030378">
    <property type="component" value="Unassembled WGS sequence"/>
</dbReference>
<evidence type="ECO:0000313" key="5">
    <source>
        <dbReference type="EMBL" id="MDX7085191.1"/>
    </source>
</evidence>
<dbReference type="SUPFAM" id="SSF69047">
    <property type="entry name" value="Hypothetical protein YjbJ"/>
    <property type="match status" value="1"/>
</dbReference>
<name>A0A086FIT7_SERMA</name>
<dbReference type="EMBL" id="UGYK01000002">
    <property type="protein sequence ID" value="SUI44122.1"/>
    <property type="molecule type" value="Genomic_DNA"/>
</dbReference>
<dbReference type="Proteomes" id="UP000320710">
    <property type="component" value="Unassembled WGS sequence"/>
</dbReference>
<dbReference type="PIRSF" id="PIRSF039008">
    <property type="entry name" value="YjbJ"/>
    <property type="match status" value="1"/>
</dbReference>
<dbReference type="Proteomes" id="UP000245399">
    <property type="component" value="Chromosome"/>
</dbReference>
<dbReference type="AlphaFoldDB" id="A0A086FIT7"/>
<dbReference type="EMBL" id="VOUQ01000001">
    <property type="protein sequence ID" value="TXE37496.1"/>
    <property type="molecule type" value="Genomic_DNA"/>
</dbReference>
<dbReference type="EMBL" id="LJEX02000097">
    <property type="protein sequence ID" value="OCO84429.1"/>
    <property type="molecule type" value="Genomic_DNA"/>
</dbReference>
<reference evidence="9" key="4">
    <citation type="submission" date="2017-12" db="EMBL/GenBank/DDBJ databases">
        <title>FDA dAtabase for Regulatory Grade micrObial Sequences (FDA-ARGOS): Supporting development and validation of Infectious Disease Dx tests.</title>
        <authorList>
            <person name="Campos J."/>
            <person name="Goldberg B."/>
            <person name="Tallon L.J."/>
            <person name="Sadzewicz L."/>
            <person name="Sengamalay N."/>
            <person name="Ott S."/>
            <person name="Godinez A."/>
            <person name="Nagaraj S."/>
            <person name="Vavikolanu K."/>
            <person name="Vyas G."/>
            <person name="Nadendla S."/>
            <person name="Aluvathingal J."/>
            <person name="Geyer C."/>
            <person name="Nandy P."/>
            <person name="Hobson J."/>
            <person name="Sichtig H."/>
        </authorList>
    </citation>
    <scope>NUCLEOTIDE SEQUENCE</scope>
    <source>
        <strain evidence="9">FDAARGOS_79</strain>
    </source>
</reference>
<dbReference type="InterPro" id="IPR026042">
    <property type="entry name" value="YjbJ"/>
</dbReference>
<dbReference type="EMBL" id="PQGI01000006">
    <property type="protein sequence ID" value="POP17576.1"/>
    <property type="molecule type" value="Genomic_DNA"/>
</dbReference>
<evidence type="ECO:0000313" key="16">
    <source>
        <dbReference type="Proteomes" id="UP000037482"/>
    </source>
</evidence>
<dbReference type="RefSeq" id="WP_004936743.1">
    <property type="nucleotide sequence ID" value="NZ_ABLCUZ020000007.1"/>
</dbReference>
<evidence type="ECO:0000313" key="21">
    <source>
        <dbReference type="Proteomes" id="UP000254765"/>
    </source>
</evidence>
<dbReference type="Proteomes" id="UP000237365">
    <property type="component" value="Unassembled WGS sequence"/>
</dbReference>
<reference evidence="7 24" key="14">
    <citation type="submission" date="2019-11" db="EMBL/GenBank/DDBJ databases">
        <title>Whole genome sequence of a plant growth promoting strain Serratia marcescens BTL07 isolated from the rhizoplane of Chili (Capsicum annuum).</title>
        <authorList>
            <person name="Dutta S."/>
            <person name="Khatun A."/>
            <person name="Gupta D.R."/>
            <person name="Surovy M.Z."/>
            <person name="Rahman M.M."/>
            <person name="Mahmud N.U."/>
            <person name="Emes R."/>
            <person name="Warry A."/>
            <person name="West H."/>
            <person name="Clarke M.L."/>
            <person name="Islam M.T."/>
        </authorList>
    </citation>
    <scope>NUCLEOTIDE SEQUENCE [LARGE SCALE GENOMIC DNA]</scope>
    <source>
        <strain evidence="7 24">BTL07</strain>
    </source>
</reference>
<reference evidence="5 25" key="15">
    <citation type="submission" date="2023-11" db="EMBL/GenBank/DDBJ databases">
        <title>Detection of rare carbapenemases in Enterobacterales - comparison of two colorimetric and two CIM-based carbapenemase assays.</title>
        <authorList>
            <person name="Schaffarczyk L."/>
            <person name="Noster J."/>
            <person name="Stelzer Y."/>
            <person name="Sattler J."/>
            <person name="Gatermann S."/>
            <person name="Hamprecht A."/>
        </authorList>
    </citation>
    <scope>NUCLEOTIDE SEQUENCE [LARGE SCALE GENOMIC DNA]</scope>
    <source>
        <strain evidence="5 25">CIM-Carb-136</strain>
    </source>
</reference>
<evidence type="ECO:0000313" key="25">
    <source>
        <dbReference type="Proteomes" id="UP001275057"/>
    </source>
</evidence>
<reference evidence="6 18" key="17">
    <citation type="submission" date="2024-07" db="EMBL/GenBank/DDBJ databases">
        <authorList>
            <person name="Raymann K."/>
        </authorList>
    </citation>
    <scope>NUCLEOTIDE SEQUENCE [LARGE SCALE GENOMIC DNA]</scope>
    <source>
        <strain evidence="6 18">KZ19</strain>
    </source>
</reference>
<dbReference type="EMBL" id="CP029449">
    <property type="protein sequence ID" value="AWL69293.1"/>
    <property type="molecule type" value="Genomic_DNA"/>
</dbReference>
<dbReference type="InterPro" id="IPR008462">
    <property type="entry name" value="CsbD"/>
</dbReference>
<evidence type="ECO:0000313" key="12">
    <source>
        <dbReference type="EMBL" id="SUI44122.1"/>
    </source>
</evidence>
<evidence type="ECO:0000313" key="19">
    <source>
        <dbReference type="Proteomes" id="UP000245399"/>
    </source>
</evidence>
<reference evidence="17" key="2">
    <citation type="submission" date="2016-04" db="EMBL/GenBank/DDBJ databases">
        <authorList>
            <person name="Osei Sekyere J."/>
            <person name="Sivertsen A."/>
            <person name="Pedersen A.T."/>
            <person name="Sundsfjord A."/>
        </authorList>
    </citation>
    <scope>NUCLEOTIDE SEQUENCE [LARGE SCALE GENOMIC DNA]</scope>
    <source>
        <strain evidence="17">945174350</strain>
    </source>
</reference>
<dbReference type="EMBL" id="QJQB01000434">
    <property type="protein sequence ID" value="PYA62603.1"/>
    <property type="molecule type" value="Genomic_DNA"/>
</dbReference>
<evidence type="ECO:0000313" key="8">
    <source>
        <dbReference type="EMBL" id="OCO84429.1"/>
    </source>
</evidence>
<evidence type="ECO:0000259" key="2">
    <source>
        <dbReference type="Pfam" id="PF05532"/>
    </source>
</evidence>
<dbReference type="Pfam" id="PF05532">
    <property type="entry name" value="CsbD"/>
    <property type="match status" value="1"/>
</dbReference>
<evidence type="ECO:0000256" key="1">
    <source>
        <dbReference type="ARBA" id="ARBA00009129"/>
    </source>
</evidence>
<evidence type="ECO:0000313" key="23">
    <source>
        <dbReference type="Proteomes" id="UP000321126"/>
    </source>
</evidence>
<evidence type="ECO:0000313" key="6">
    <source>
        <dbReference type="EMBL" id="MEX3185037.1"/>
    </source>
</evidence>
<dbReference type="Proteomes" id="UP000037482">
    <property type="component" value="Unassembled WGS sequence"/>
</dbReference>
<evidence type="ECO:0000313" key="10">
    <source>
        <dbReference type="EMBL" id="POP17576.1"/>
    </source>
</evidence>
<sequence length="69" mass="8227">MNKDQADGNWKQLKGKVKEKWGKLTDDDLTVIEGKREQLVGKIQERYGYQKEAAEKEVKAWEDHTKHRW</sequence>
<evidence type="ECO:0000313" key="18">
    <source>
        <dbReference type="Proteomes" id="UP000237365"/>
    </source>
</evidence>
<dbReference type="GeneID" id="98190517"/>
<dbReference type="Proteomes" id="UP000050489">
    <property type="component" value="Unassembled WGS sequence"/>
</dbReference>
<reference evidence="14 23" key="13">
    <citation type="submission" date="2019-07" db="EMBL/GenBank/DDBJ databases">
        <title>Serratia strains were isolated from fresh produce.</title>
        <authorList>
            <person name="Cho G.-S."/>
            <person name="Stein M."/>
            <person name="Lee W."/>
            <person name="Suh S.H."/>
            <person name="Franz C.M.A.P."/>
        </authorList>
    </citation>
    <scope>NUCLEOTIDE SEQUENCE [LARGE SCALE GENOMIC DNA]</scope>
    <source>
        <strain evidence="14 23">S16</strain>
    </source>
</reference>
<evidence type="ECO:0000313" key="22">
    <source>
        <dbReference type="Proteomes" id="UP000320710"/>
    </source>
</evidence>
<accession>A0A656VEK4</accession>
<dbReference type="InterPro" id="IPR036629">
    <property type="entry name" value="YjbJ_sf"/>
</dbReference>
<proteinExistence type="inferred from homology"/>
<evidence type="ECO:0000313" key="11">
    <source>
        <dbReference type="EMBL" id="PYA62603.1"/>
    </source>
</evidence>
<reference evidence="13 22" key="11">
    <citation type="submission" date="2019-06" db="EMBL/GenBank/DDBJ databases">
        <authorList>
            <person name="Deangelis K."/>
            <person name="Huntemann M."/>
            <person name="Clum A."/>
            <person name="Pillay M."/>
            <person name="Palaniappan K."/>
            <person name="Varghese N."/>
            <person name="Mikhailova N."/>
            <person name="Stamatis D."/>
            <person name="Reddy T."/>
            <person name="Daum C."/>
            <person name="Shapiro N."/>
            <person name="Ivanova N."/>
            <person name="Kyrpides N."/>
            <person name="Woyke T."/>
        </authorList>
    </citation>
    <scope>NUCLEOTIDE SEQUENCE [LARGE SCALE GENOMIC DNA]</scope>
    <source>
        <strain evidence="13 22">106R</strain>
    </source>
</reference>
<reference evidence="11" key="8">
    <citation type="submission" date="2018-06" db="EMBL/GenBank/DDBJ databases">
        <title>Serratia marcescens genome sequencing and assembly.</title>
        <authorList>
            <person name="Martins R.C.R."/>
            <person name="Perdigao-Neto L.V."/>
            <person name="Costa S.F."/>
            <person name="Levin A.S.S."/>
        </authorList>
    </citation>
    <scope>NUCLEOTIDE SEQUENCE</scope>
    <source>
        <strain evidence="11">1283</strain>
    </source>
</reference>
<dbReference type="PANTHER" id="PTHR34977:SF1">
    <property type="entry name" value="UPF0337 PROTEIN YJBJ"/>
    <property type="match status" value="1"/>
</dbReference>
<dbReference type="EMBL" id="LFJS01000014">
    <property type="protein sequence ID" value="KMU50732.1"/>
    <property type="molecule type" value="Genomic_DNA"/>
</dbReference>
<dbReference type="PANTHER" id="PTHR34977">
    <property type="entry name" value="UPF0337 PROTEIN YJBJ"/>
    <property type="match status" value="1"/>
</dbReference>
<dbReference type="Proteomes" id="UP000321126">
    <property type="component" value="Unassembled WGS sequence"/>
</dbReference>
<reference evidence="12 21" key="9">
    <citation type="submission" date="2018-06" db="EMBL/GenBank/DDBJ databases">
        <authorList>
            <consortium name="Pathogen Informatics"/>
            <person name="Doyle S."/>
        </authorList>
    </citation>
    <scope>NUCLEOTIDE SEQUENCE [LARGE SCALE GENOMIC DNA]</scope>
    <source>
        <strain evidence="12 21">NCTC10211</strain>
    </source>
</reference>
<reference evidence="11" key="10">
    <citation type="submission" date="2018-06" db="EMBL/GenBank/DDBJ databases">
        <authorList>
            <person name="Martins R.C."/>
            <person name="Perdigao-Neto L.V."/>
            <person name="Costa S.F."/>
            <person name="Levin A.S.S."/>
        </authorList>
    </citation>
    <scope>NUCLEOTIDE SEQUENCE</scope>
    <source>
        <strain evidence="11">1283</strain>
    </source>
</reference>
<reference evidence="3 19" key="7">
    <citation type="submission" date="2018-05" db="EMBL/GenBank/DDBJ databases">
        <title>Klebsiella quasipneumonaiae provides a window into carbapenemase gene transfer, plasmid rearrangements and nosocomial acquisition from the hospital environment.</title>
        <authorList>
            <person name="Mathers A.J."/>
            <person name="Vegesana K."/>
            <person name="Stoesser N."/>
            <person name="Crook D."/>
            <person name="Vaughan A."/>
            <person name="Barry K."/>
            <person name="Parikh H."/>
            <person name="Sebra R."/>
            <person name="Kotay S."/>
            <person name="Walker A.S."/>
            <person name="Sheppard A.E."/>
        </authorList>
    </citation>
    <scope>NUCLEOTIDE SEQUENCE [LARGE SCALE GENOMIC DNA]</scope>
    <source>
        <strain evidence="3 19">CAV1761</strain>
    </source>
</reference>
<evidence type="ECO:0000313" key="24">
    <source>
        <dbReference type="Proteomes" id="UP000443014"/>
    </source>
</evidence>
<comment type="similarity">
    <text evidence="1">Belongs to the UPF0337 (CsbD) family.</text>
</comment>
<dbReference type="EMBL" id="JTBC02000011">
    <property type="protein sequence ID" value="PNO64805.1"/>
    <property type="molecule type" value="Genomic_DNA"/>
</dbReference>
<dbReference type="EMBL" id="VFMJ01000001">
    <property type="protein sequence ID" value="TQI87256.1"/>
    <property type="molecule type" value="Genomic_DNA"/>
</dbReference>
<reference evidence="15" key="5">
    <citation type="submission" date="2017-12" db="EMBL/GenBank/DDBJ databases">
        <title>FDA dAtabase for Regulatory Grade micrObial Sequences (FDA-ARGOS): Supporting development and validation of Infectious Disease Dx tests.</title>
        <authorList>
            <person name="Campos J."/>
            <person name="Goldberg B."/>
            <person name="Tallon L."/>
            <person name="Sadzewicz L."/>
            <person name="Sengamalay N."/>
            <person name="Ott S."/>
            <person name="Godinez A."/>
            <person name="Nagaraj S."/>
            <person name="Vavikolanu K."/>
            <person name="Vyas G."/>
            <person name="Nadendla S."/>
            <person name="Aluvathingal J."/>
            <person name="Geyer C."/>
            <person name="Nandy P."/>
            <person name="Hobson J."/>
            <person name="Sichtig H."/>
        </authorList>
    </citation>
    <scope>NUCLEOTIDE SEQUENCE [LARGE SCALE GENOMIC DNA]</scope>
    <source>
        <strain evidence="15">FDAARGOS_79</strain>
    </source>
</reference>
<keyword evidence="20" id="KW-1185">Reference proteome</keyword>
<dbReference type="OrthoDB" id="9796058at2"/>
<gene>
    <name evidence="12" type="primary">yjbJ</name>
    <name evidence="4" type="ORF">AB868_04680</name>
    <name evidence="8" type="ORF">AN695_0216800</name>
    <name evidence="6" type="ORF">C3R40_000210</name>
    <name evidence="10" type="ORF">C3R40_08955</name>
    <name evidence="3" type="ORF">DKC05_17385</name>
    <name evidence="11" type="ORF">DMW51_19550</name>
    <name evidence="13" type="ORF">FHU12_4944</name>
    <name evidence="14" type="ORF">FOT62_02010</name>
    <name evidence="7" type="ORF">GMA22_19800</name>
    <name evidence="9" type="ORF">MC70_021490</name>
    <name evidence="12" type="ORF">NCTC10211_01612</name>
    <name evidence="5" type="ORF">SJ435_22650</name>
</gene>
<dbReference type="InterPro" id="IPR050423">
    <property type="entry name" value="UPF0337_stress_rsp"/>
</dbReference>
<reference evidence="6 18" key="16">
    <citation type="submission" date="2024-07" db="EMBL/GenBank/DDBJ databases">
        <title>Making a pathogen? Evaluating the impact of protist predation on the evolution of virulence in Serratia marcescens.</title>
        <authorList>
            <person name="Hopkins H."/>
            <person name="Lopezguerra C."/>
            <person name="Lau M.-J."/>
        </authorList>
    </citation>
    <scope>NUCLEOTIDE SEQUENCE [LARGE SCALE GENOMIC DNA]</scope>
    <source>
        <strain evidence="6 18">KZ19</strain>
    </source>
</reference>
<dbReference type="Gene3D" id="1.10.1470.10">
    <property type="entry name" value="YjbJ"/>
    <property type="match status" value="1"/>
</dbReference>
<evidence type="ECO:0000313" key="14">
    <source>
        <dbReference type="EMBL" id="TXE37496.1"/>
    </source>
</evidence>
<evidence type="ECO:0000313" key="4">
    <source>
        <dbReference type="EMBL" id="KMU50732.1"/>
    </source>
</evidence>
<reference evidence="10" key="6">
    <citation type="submission" date="2018-01" db="EMBL/GenBank/DDBJ databases">
        <title>The opportunistic pathogen Serratia marcescens is an overlooked threat to honeybees.</title>
        <authorList>
            <person name="Raymann K."/>
            <person name="Shaffer Z."/>
            <person name="Coon K."/>
            <person name="Salisbury S."/>
            <person name="Moran N.A."/>
        </authorList>
    </citation>
    <scope>NUCLEOTIDE SEQUENCE [LARGE SCALE GENOMIC DNA]</scope>
    <source>
        <strain evidence="10">KZ19</strain>
    </source>
</reference>
<dbReference type="NCBIfam" id="NF007748">
    <property type="entry name" value="PRK10428.1"/>
    <property type="match status" value="1"/>
</dbReference>
<dbReference type="Proteomes" id="UP000247823">
    <property type="component" value="Unassembled WGS sequence"/>
</dbReference>
<feature type="domain" description="CsbD-like" evidence="2">
    <location>
        <begin position="4"/>
        <end position="56"/>
    </location>
</feature>
<evidence type="ECO:0000313" key="17">
    <source>
        <dbReference type="Proteomes" id="UP000050489"/>
    </source>
</evidence>
<protein>
    <submittedName>
        <fullName evidence="14">CsbD family protein</fullName>
    </submittedName>
    <submittedName>
        <fullName evidence="12">CsbD-like</fullName>
    </submittedName>
    <submittedName>
        <fullName evidence="13">Uncharacterized protein YjbJ (UPF0337 family)</fullName>
    </submittedName>
</protein>
<evidence type="ECO:0000313" key="13">
    <source>
        <dbReference type="EMBL" id="TQI87256.1"/>
    </source>
</evidence>